<accession>A0A5P2G6C1</accession>
<feature type="domain" description="DUF6443" evidence="3">
    <location>
        <begin position="35"/>
        <end position="178"/>
    </location>
</feature>
<feature type="chain" id="PRO_5024367842" description="DUF6443 domain-containing protein" evidence="2">
    <location>
        <begin position="24"/>
        <end position="1194"/>
    </location>
</feature>
<evidence type="ECO:0000313" key="4">
    <source>
        <dbReference type="EMBL" id="QES88763.1"/>
    </source>
</evidence>
<dbReference type="Proteomes" id="UP000292424">
    <property type="component" value="Chromosome"/>
</dbReference>
<feature type="compositionally biased region" description="Basic and acidic residues" evidence="1">
    <location>
        <begin position="1152"/>
        <end position="1164"/>
    </location>
</feature>
<dbReference type="RefSeq" id="WP_131329729.1">
    <property type="nucleotide sequence ID" value="NZ_CP044016.1"/>
</dbReference>
<evidence type="ECO:0000259" key="3">
    <source>
        <dbReference type="Pfam" id="PF20041"/>
    </source>
</evidence>
<keyword evidence="5" id="KW-1185">Reference proteome</keyword>
<name>A0A5P2G6C1_9BACT</name>
<protein>
    <recommendedName>
        <fullName evidence="3">DUF6443 domain-containing protein</fullName>
    </recommendedName>
</protein>
<feature type="region of interest" description="Disordered" evidence="1">
    <location>
        <begin position="1076"/>
        <end position="1194"/>
    </location>
</feature>
<feature type="signal peptide" evidence="2">
    <location>
        <begin position="1"/>
        <end position="23"/>
    </location>
</feature>
<dbReference type="PANTHER" id="PTHR32305:SF15">
    <property type="entry name" value="PROTEIN RHSA-RELATED"/>
    <property type="match status" value="1"/>
</dbReference>
<dbReference type="InterPro" id="IPR050708">
    <property type="entry name" value="T6SS_VgrG/RHS"/>
</dbReference>
<gene>
    <name evidence="4" type="ORF">E0W69_008900</name>
</gene>
<dbReference type="NCBIfam" id="TIGR03696">
    <property type="entry name" value="Rhs_assc_core"/>
    <property type="match status" value="1"/>
</dbReference>
<feature type="compositionally biased region" description="Polar residues" evidence="1">
    <location>
        <begin position="1089"/>
        <end position="1112"/>
    </location>
</feature>
<dbReference type="AlphaFoldDB" id="A0A5P2G6C1"/>
<dbReference type="Pfam" id="PF20041">
    <property type="entry name" value="DUF6443"/>
    <property type="match status" value="1"/>
</dbReference>
<dbReference type="PANTHER" id="PTHR32305">
    <property type="match status" value="1"/>
</dbReference>
<keyword evidence="2" id="KW-0732">Signal</keyword>
<sequence>MIYRLRLFAFLILLLCISTVVNAQTSAQNYIATWSAMAPEASATNLLTRPGKDVQLGVQYFDGLGRPMQTVIRQGSLITGATAGDLVTPIEYDSYGRQSKNYLPYAASATDAGFKSSATSAQSTFYASGNPSSPVAGQGENLFYSQTNFELSPLDRPIKTLAPGNSWLGAAKGVATGYYANTTADGVRIWNVTIGSSSGSILSSYASLSTYGVGQLYKTITTDEADKQVIEFKDKDGLVVLKKVQLTGSADDGSGQGHDGWLCTYYMYDDLGNLRCVIQPEGVKTLSSSGWVLSQTTNAKVLSEQCFRYEYDGRNRMTIKKVPGAGPVYTVYDARDLPVMVQDSTLRALGTWNVTKYDNLNRPYKTYQTSNSTAFATLLSAAYNVSPYIPSGDSSNILTVTHYDDYNGLPAGLSSSMLTTWNTYFSATSTSWPYPVMPAKNSTITTKGLVTWSQVKLLGSSTYLSSANIYDDKGRVVQIQSQNVTGGIDVSTTQYSWNGKPLITVNKTQKVGTKPDTTVIVNRYTYDELWRTIKEETKIAYSKVRKDTASDWLVLSQSSYDAIGQLKRKLVGLKRNGNTNTYLSTPIDTLDYDYNIRGWLLGVNRAYTKEGVTTDNTTPPLGEGYAEPSGTLYDPASRLWGFDLAYDKIASALINGQSYNTTAQLTGNIAGMAWKTNSHGRVRKYDFNYDASNRLTGATFGQYTGSAFSNTTVNYNVSGLTYDNNGNITAMNQYGLKTSSNSSALVDQLTYTYQSGSNKLAKVADAVSNASENLGDFQNGTNTDDDYAYDGNGNLTKDQNKTISSITYNYLNLPQVVTVTGTGTVTYVYDASGNKWKKAVYNQATGKTDSTLYLGNNQYRNDTLQFFGTSEGRVRTKDSTGLILDYFFKDHLGNVRLVVTDQYGLQSPILEETHYYPFGLTMKGISSSQSNPMLTNKDKTFQGQKFDDELGLDWLEFKYRNHDPQIGRFIEIDPLADQYEYNSTYAFSENKVTGNVELEGLESVTVPTPEGPIPMVPIVQNPSASHSGPRPQTLGEALHDLIVNTASFLREAIITTATSTVANGYRLHALLSEGSNEKKDVDGVRPQTLVKSNGVSKQNKTNTETGSYTNTHKSGKTYSGKGSKSRSQKSAKRVERENNDPHIATDFTPANSERDAFKDEDTRIEQNGGHGNSSKNYNRRASPGKKYKKQDNTP</sequence>
<dbReference type="Gene3D" id="2.180.10.10">
    <property type="entry name" value="RHS repeat-associated core"/>
    <property type="match status" value="1"/>
</dbReference>
<dbReference type="InterPro" id="IPR045619">
    <property type="entry name" value="DUF6443"/>
</dbReference>
<dbReference type="InterPro" id="IPR022385">
    <property type="entry name" value="Rhs_assc_core"/>
</dbReference>
<reference evidence="4 5" key="1">
    <citation type="submission" date="2019-09" db="EMBL/GenBank/DDBJ databases">
        <title>Complete genome sequence of Arachidicoccus sp. B3-10 isolated from apple orchard soil.</title>
        <authorList>
            <person name="Kim H.S."/>
            <person name="Han K.-I."/>
            <person name="Suh M.K."/>
            <person name="Lee K.C."/>
            <person name="Eom M.K."/>
            <person name="Kim J.-S."/>
            <person name="Kang S.W."/>
            <person name="Sin Y."/>
            <person name="Lee J.-S."/>
        </authorList>
    </citation>
    <scope>NUCLEOTIDE SEQUENCE [LARGE SCALE GENOMIC DNA]</scope>
    <source>
        <strain evidence="4 5">B3-10</strain>
    </source>
</reference>
<evidence type="ECO:0000256" key="2">
    <source>
        <dbReference type="SAM" id="SignalP"/>
    </source>
</evidence>
<evidence type="ECO:0000256" key="1">
    <source>
        <dbReference type="SAM" id="MobiDB-lite"/>
    </source>
</evidence>
<proteinExistence type="predicted"/>
<evidence type="ECO:0000313" key="5">
    <source>
        <dbReference type="Proteomes" id="UP000292424"/>
    </source>
</evidence>
<dbReference type="OrthoDB" id="976756at2"/>
<dbReference type="EMBL" id="CP044016">
    <property type="protein sequence ID" value="QES88763.1"/>
    <property type="molecule type" value="Genomic_DNA"/>
</dbReference>
<dbReference type="KEGG" id="arac:E0W69_008900"/>
<organism evidence="4 5">
    <name type="scientific">Rhizosphaericola mali</name>
    <dbReference type="NCBI Taxonomy" id="2545455"/>
    <lineage>
        <taxon>Bacteria</taxon>
        <taxon>Pseudomonadati</taxon>
        <taxon>Bacteroidota</taxon>
        <taxon>Chitinophagia</taxon>
        <taxon>Chitinophagales</taxon>
        <taxon>Chitinophagaceae</taxon>
        <taxon>Rhizosphaericola</taxon>
    </lineage>
</organism>